<name>A0ABV7FG22_9GAMM</name>
<accession>A0ABV7FG22</accession>
<feature type="compositionally biased region" description="Low complexity" evidence="1">
    <location>
        <begin position="33"/>
        <end position="50"/>
    </location>
</feature>
<sequence length="104" mass="10768">MMKMSLITKFVLLAAVSGLVACGGSDKKGGNNTSSAAASSTPASSSAASSSVMSNVMEVGKEYPYTANTKITNTGTTDLVVTQKYYWETQETKVVLVEGSATID</sequence>
<evidence type="ECO:0000313" key="4">
    <source>
        <dbReference type="Proteomes" id="UP001595555"/>
    </source>
</evidence>
<evidence type="ECO:0000256" key="1">
    <source>
        <dbReference type="SAM" id="MobiDB-lite"/>
    </source>
</evidence>
<feature type="region of interest" description="Disordered" evidence="1">
    <location>
        <begin position="25"/>
        <end position="50"/>
    </location>
</feature>
<dbReference type="EMBL" id="JBHRTF010000002">
    <property type="protein sequence ID" value="MFC3114834.1"/>
    <property type="molecule type" value="Genomic_DNA"/>
</dbReference>
<keyword evidence="4" id="KW-1185">Reference proteome</keyword>
<dbReference type="Proteomes" id="UP001595555">
    <property type="component" value="Unassembled WGS sequence"/>
</dbReference>
<keyword evidence="2" id="KW-0732">Signal</keyword>
<dbReference type="PROSITE" id="PS51257">
    <property type="entry name" value="PROKAR_LIPOPROTEIN"/>
    <property type="match status" value="1"/>
</dbReference>
<protein>
    <submittedName>
        <fullName evidence="3">Uncharacterized protein</fullName>
    </submittedName>
</protein>
<gene>
    <name evidence="3" type="ORF">ACFODX_04630</name>
</gene>
<evidence type="ECO:0000313" key="3">
    <source>
        <dbReference type="EMBL" id="MFC3114834.1"/>
    </source>
</evidence>
<feature type="signal peptide" evidence="2">
    <location>
        <begin position="1"/>
        <end position="21"/>
    </location>
</feature>
<reference evidence="4" key="1">
    <citation type="journal article" date="2019" name="Int. J. Syst. Evol. Microbiol.">
        <title>The Global Catalogue of Microorganisms (GCM) 10K type strain sequencing project: providing services to taxonomists for standard genome sequencing and annotation.</title>
        <authorList>
            <consortium name="The Broad Institute Genomics Platform"/>
            <consortium name="The Broad Institute Genome Sequencing Center for Infectious Disease"/>
            <person name="Wu L."/>
            <person name="Ma J."/>
        </authorList>
    </citation>
    <scope>NUCLEOTIDE SEQUENCE [LARGE SCALE GENOMIC DNA]</scope>
    <source>
        <strain evidence="4">KCTC 52237</strain>
    </source>
</reference>
<comment type="caution">
    <text evidence="3">The sequence shown here is derived from an EMBL/GenBank/DDBJ whole genome shotgun (WGS) entry which is preliminary data.</text>
</comment>
<evidence type="ECO:0000256" key="2">
    <source>
        <dbReference type="SAM" id="SignalP"/>
    </source>
</evidence>
<organism evidence="3 4">
    <name type="scientific">Cellvibrio fontiphilus</name>
    <dbReference type="NCBI Taxonomy" id="1815559"/>
    <lineage>
        <taxon>Bacteria</taxon>
        <taxon>Pseudomonadati</taxon>
        <taxon>Pseudomonadota</taxon>
        <taxon>Gammaproteobacteria</taxon>
        <taxon>Cellvibrionales</taxon>
        <taxon>Cellvibrionaceae</taxon>
        <taxon>Cellvibrio</taxon>
    </lineage>
</organism>
<feature type="chain" id="PRO_5045691173" evidence="2">
    <location>
        <begin position="22"/>
        <end position="104"/>
    </location>
</feature>
<dbReference type="RefSeq" id="WP_378116534.1">
    <property type="nucleotide sequence ID" value="NZ_JBHRTF010000002.1"/>
</dbReference>
<proteinExistence type="predicted"/>